<dbReference type="GO" id="GO:0005737">
    <property type="term" value="C:cytoplasm"/>
    <property type="evidence" value="ECO:0007669"/>
    <property type="project" value="UniProtKB-SubCell"/>
</dbReference>
<feature type="domain" description="R3H" evidence="8">
    <location>
        <begin position="198"/>
        <end position="263"/>
    </location>
</feature>
<dbReference type="PANTHER" id="PTHR35800">
    <property type="entry name" value="PROTEIN JAG"/>
    <property type="match status" value="1"/>
</dbReference>
<dbReference type="AlphaFoldDB" id="A0A0R2JM68"/>
<dbReference type="SMART" id="SM01245">
    <property type="entry name" value="Jag_N"/>
    <property type="match status" value="1"/>
</dbReference>
<dbReference type="InterPro" id="IPR036867">
    <property type="entry name" value="R3H_dom_sf"/>
</dbReference>
<keyword evidence="3 6" id="KW-0133">Cell shape</keyword>
<dbReference type="RefSeq" id="WP_054646508.1">
    <property type="nucleotide sequence ID" value="NZ_FUXS01000003.1"/>
</dbReference>
<dbReference type="Gene3D" id="3.30.30.80">
    <property type="entry name" value="probable RNA-binding protein from clostridium symbiosum atcc 14940"/>
    <property type="match status" value="1"/>
</dbReference>
<dbReference type="InterPro" id="IPR038008">
    <property type="entry name" value="Jag_KH"/>
</dbReference>
<comment type="function">
    <text evidence="6">A probable RNA chaperone. Forms a complex with KhpA which binds to cellular RNA and controls its expression. Plays a role in peptidoglycan (PG) homeostasis and cell length regulation.</text>
</comment>
<accession>A0A0R2JM68</accession>
<keyword evidence="10" id="KW-1185">Reference proteome</keyword>
<evidence type="ECO:0000256" key="1">
    <source>
        <dbReference type="ARBA" id="ARBA00022490"/>
    </source>
</evidence>
<evidence type="ECO:0000256" key="7">
    <source>
        <dbReference type="SAM" id="MobiDB-lite"/>
    </source>
</evidence>
<dbReference type="EMBL" id="JQBT01000036">
    <property type="protein sequence ID" value="KRN78264.1"/>
    <property type="molecule type" value="Genomic_DNA"/>
</dbReference>
<dbReference type="InterPro" id="IPR038247">
    <property type="entry name" value="Jag_N_dom_sf"/>
</dbReference>
<dbReference type="InterPro" id="IPR015946">
    <property type="entry name" value="KH_dom-like_a/b"/>
</dbReference>
<proteinExistence type="inferred from homology"/>
<evidence type="ECO:0000256" key="3">
    <source>
        <dbReference type="ARBA" id="ARBA00022960"/>
    </source>
</evidence>
<evidence type="ECO:0000256" key="6">
    <source>
        <dbReference type="HAMAP-Rule" id="MF_00867"/>
    </source>
</evidence>
<comment type="caution">
    <text evidence="9">The sequence shown here is derived from an EMBL/GenBank/DDBJ whole genome shotgun (WGS) entry which is preliminary data.</text>
</comment>
<dbReference type="Gene3D" id="3.30.1370.50">
    <property type="entry name" value="R3H-like domain"/>
    <property type="match status" value="1"/>
</dbReference>
<comment type="domain">
    <text evidence="6">Has an N-terminal Jag-N domain and 2 RNA-binding domains (KH and R3H).</text>
</comment>
<evidence type="ECO:0000256" key="4">
    <source>
        <dbReference type="ARBA" id="ARBA00023186"/>
    </source>
</evidence>
<evidence type="ECO:0000256" key="2">
    <source>
        <dbReference type="ARBA" id="ARBA00022884"/>
    </source>
</evidence>
<reference evidence="9 10" key="1">
    <citation type="journal article" date="2015" name="Genome Announc.">
        <title>Expanding the biotechnology potential of lactobacilli through comparative genomics of 213 strains and associated genera.</title>
        <authorList>
            <person name="Sun Z."/>
            <person name="Harris H.M."/>
            <person name="McCann A."/>
            <person name="Guo C."/>
            <person name="Argimon S."/>
            <person name="Zhang W."/>
            <person name="Yang X."/>
            <person name="Jeffery I.B."/>
            <person name="Cooney J.C."/>
            <person name="Kagawa T.F."/>
            <person name="Liu W."/>
            <person name="Song Y."/>
            <person name="Salvetti E."/>
            <person name="Wrobel A."/>
            <person name="Rasinkangas P."/>
            <person name="Parkhill J."/>
            <person name="Rea M.C."/>
            <person name="O'Sullivan O."/>
            <person name="Ritari J."/>
            <person name="Douillard F.P."/>
            <person name="Paul Ross R."/>
            <person name="Yang R."/>
            <person name="Briner A.E."/>
            <person name="Felis G.E."/>
            <person name="de Vos W.M."/>
            <person name="Barrangou R."/>
            <person name="Klaenhammer T.R."/>
            <person name="Caufield P.W."/>
            <person name="Cui Y."/>
            <person name="Zhang H."/>
            <person name="O'Toole P.W."/>
        </authorList>
    </citation>
    <scope>NUCLEOTIDE SEQUENCE [LARGE SCALE GENOMIC DNA]</scope>
    <source>
        <strain evidence="9 10">DSM 20690</strain>
    </source>
</reference>
<dbReference type="CDD" id="cd02414">
    <property type="entry name" value="KH-II_Jag"/>
    <property type="match status" value="1"/>
</dbReference>
<dbReference type="HAMAP" id="MF_00867">
    <property type="entry name" value="KhpB"/>
    <property type="match status" value="1"/>
</dbReference>
<keyword evidence="2 6" id="KW-0694">RNA-binding</keyword>
<evidence type="ECO:0000259" key="8">
    <source>
        <dbReference type="PROSITE" id="PS51061"/>
    </source>
</evidence>
<feature type="compositionally biased region" description="Basic and acidic residues" evidence="7">
    <location>
        <begin position="67"/>
        <end position="78"/>
    </location>
</feature>
<dbReference type="STRING" id="53444.AYR59_01545"/>
<comment type="caution">
    <text evidence="6">Lacks conserved residue(s) required for the propagation of feature annotation.</text>
</comment>
<feature type="compositionally biased region" description="Low complexity" evidence="7">
    <location>
        <begin position="93"/>
        <end position="105"/>
    </location>
</feature>
<dbReference type="Gene3D" id="3.30.300.20">
    <property type="match status" value="1"/>
</dbReference>
<dbReference type="SMART" id="SM00393">
    <property type="entry name" value="R3H"/>
    <property type="match status" value="1"/>
</dbReference>
<dbReference type="GeneID" id="61249566"/>
<comment type="subunit">
    <text evidence="6">Forms a complex with KhpA.</text>
</comment>
<dbReference type="PATRIC" id="fig|1122148.6.peg.1436"/>
<dbReference type="Proteomes" id="UP000051565">
    <property type="component" value="Unassembled WGS sequence"/>
</dbReference>
<dbReference type="GO" id="GO:0008360">
    <property type="term" value="P:regulation of cell shape"/>
    <property type="evidence" value="ECO:0007669"/>
    <property type="project" value="UniProtKB-KW"/>
</dbReference>
<dbReference type="InterPro" id="IPR001374">
    <property type="entry name" value="R3H_dom"/>
</dbReference>
<dbReference type="GO" id="GO:0003723">
    <property type="term" value="F:RNA binding"/>
    <property type="evidence" value="ECO:0007669"/>
    <property type="project" value="UniProtKB-UniRule"/>
</dbReference>
<dbReference type="Pfam" id="PF14804">
    <property type="entry name" value="Jag_N"/>
    <property type="match status" value="1"/>
</dbReference>
<evidence type="ECO:0000313" key="9">
    <source>
        <dbReference type="EMBL" id="KRN78264.1"/>
    </source>
</evidence>
<dbReference type="SUPFAM" id="SSF82708">
    <property type="entry name" value="R3H domain"/>
    <property type="match status" value="1"/>
</dbReference>
<dbReference type="PROSITE" id="PS51061">
    <property type="entry name" value="R3H"/>
    <property type="match status" value="1"/>
</dbReference>
<dbReference type="CDD" id="cd02644">
    <property type="entry name" value="R3H_jag"/>
    <property type="match status" value="1"/>
</dbReference>
<dbReference type="NCBIfam" id="NF041568">
    <property type="entry name" value="Jag_EloR"/>
    <property type="match status" value="1"/>
</dbReference>
<sequence length="263" mass="29729">MPKYEGSTLETAIENGLKQLNITRNEAEINVIKHPSKGFFGLFKKPAIVEISKKTVTAKPSEQTTSKSDKVATKEAKSAPKTNLTKAKETLSKPKASNSSKSNEMSSEDRFERNFAVVKDLAKYLQAVLEQMGIDATLQVDMPNNKHVYINCETNKEGLLIGRHGRTINSLQQLCEFYLNNHGVNYVEVILDTANYRERRRKILADLTRKTTRDVEVTNQPVHLDSMPAFERKQIHAAMEDYEDLITYLVGTESNREVVIAPR</sequence>
<dbReference type="OrthoDB" id="9794483at2"/>
<protein>
    <recommendedName>
        <fullName evidence="6">RNA-binding protein KhpB</fullName>
    </recommendedName>
    <alternativeName>
        <fullName evidence="6">RNA-binding protein EloR</fullName>
    </alternativeName>
</protein>
<evidence type="ECO:0000256" key="5">
    <source>
        <dbReference type="ARBA" id="ARBA00023316"/>
    </source>
</evidence>
<dbReference type="InterPro" id="IPR009019">
    <property type="entry name" value="KH_sf_prok-type"/>
</dbReference>
<comment type="subcellular location">
    <subcellularLocation>
        <location evidence="6">Cytoplasm</location>
    </subcellularLocation>
</comment>
<dbReference type="GO" id="GO:0009252">
    <property type="term" value="P:peptidoglycan biosynthetic process"/>
    <property type="evidence" value="ECO:0007669"/>
    <property type="project" value="UniProtKB-UniRule"/>
</dbReference>
<dbReference type="Pfam" id="PF13083">
    <property type="entry name" value="KH_KhpA-B"/>
    <property type="match status" value="1"/>
</dbReference>
<feature type="region of interest" description="Disordered" evidence="7">
    <location>
        <begin position="56"/>
        <end position="109"/>
    </location>
</feature>
<name>A0A0R2JM68_9LACO</name>
<dbReference type="InterPro" id="IPR032782">
    <property type="entry name" value="KhpB_N"/>
</dbReference>
<gene>
    <name evidence="6" type="primary">khpB</name>
    <name evidence="6" type="synonym">eloR</name>
    <name evidence="9" type="ORF">IV52_GL001398</name>
</gene>
<comment type="similarity">
    <text evidence="6">Belongs to the KhpB RNA-binding protein family.</text>
</comment>
<evidence type="ECO:0000313" key="10">
    <source>
        <dbReference type="Proteomes" id="UP000051565"/>
    </source>
</evidence>
<organism evidence="9 10">
    <name type="scientific">Fructilactobacillus lindneri DSM 20690 = JCM 11027</name>
    <dbReference type="NCBI Taxonomy" id="1122148"/>
    <lineage>
        <taxon>Bacteria</taxon>
        <taxon>Bacillati</taxon>
        <taxon>Bacillota</taxon>
        <taxon>Bacilli</taxon>
        <taxon>Lactobacillales</taxon>
        <taxon>Lactobacillaceae</taxon>
        <taxon>Fructilactobacillus</taxon>
    </lineage>
</organism>
<dbReference type="GO" id="GO:0071555">
    <property type="term" value="P:cell wall organization"/>
    <property type="evidence" value="ECO:0007669"/>
    <property type="project" value="UniProtKB-KW"/>
</dbReference>
<dbReference type="PANTHER" id="PTHR35800:SF1">
    <property type="entry name" value="RNA-BINDING PROTEIN KHPB"/>
    <property type="match status" value="1"/>
</dbReference>
<dbReference type="InterPro" id="IPR039247">
    <property type="entry name" value="KhpB"/>
</dbReference>
<dbReference type="Pfam" id="PF01424">
    <property type="entry name" value="R3H"/>
    <property type="match status" value="1"/>
</dbReference>
<keyword evidence="4 6" id="KW-0143">Chaperone</keyword>
<dbReference type="InterPro" id="IPR034079">
    <property type="entry name" value="R3H_KhpB"/>
</dbReference>
<keyword evidence="5 6" id="KW-0961">Cell wall biogenesis/degradation</keyword>
<keyword evidence="1 6" id="KW-0963">Cytoplasm</keyword>
<dbReference type="SUPFAM" id="SSF54814">
    <property type="entry name" value="Prokaryotic type KH domain (KH-domain type II)"/>
    <property type="match status" value="1"/>
</dbReference>
<feature type="compositionally biased region" description="Polar residues" evidence="7">
    <location>
        <begin position="56"/>
        <end position="66"/>
    </location>
</feature>